<dbReference type="EMBL" id="CP021748">
    <property type="protein sequence ID" value="ARX89483.1"/>
    <property type="molecule type" value="Genomic_DNA"/>
</dbReference>
<evidence type="ECO:0000256" key="5">
    <source>
        <dbReference type="ARBA" id="ARBA00023136"/>
    </source>
</evidence>
<feature type="transmembrane region" description="Helical" evidence="6">
    <location>
        <begin position="110"/>
        <end position="130"/>
    </location>
</feature>
<dbReference type="GO" id="GO:0015171">
    <property type="term" value="F:amino acid transmembrane transporter activity"/>
    <property type="evidence" value="ECO:0007669"/>
    <property type="project" value="TreeGrafter"/>
</dbReference>
<dbReference type="OrthoDB" id="5638726at2"/>
<comment type="subcellular location">
    <subcellularLocation>
        <location evidence="1">Cell membrane</location>
        <topology evidence="1">Multi-pass membrane protein</topology>
    </subcellularLocation>
</comment>
<dbReference type="PANTHER" id="PTHR30086:SF20">
    <property type="entry name" value="ARGININE EXPORTER PROTEIN ARGO-RELATED"/>
    <property type="match status" value="1"/>
</dbReference>
<evidence type="ECO:0000256" key="6">
    <source>
        <dbReference type="SAM" id="Phobius"/>
    </source>
</evidence>
<dbReference type="Pfam" id="PF01810">
    <property type="entry name" value="LysE"/>
    <property type="match status" value="1"/>
</dbReference>
<evidence type="ECO:0000256" key="2">
    <source>
        <dbReference type="ARBA" id="ARBA00022475"/>
    </source>
</evidence>
<evidence type="ECO:0000256" key="3">
    <source>
        <dbReference type="ARBA" id="ARBA00022692"/>
    </source>
</evidence>
<gene>
    <name evidence="7" type="primary">lysE</name>
    <name evidence="7" type="ORF">SMD44_08970</name>
</gene>
<feature type="transmembrane region" description="Helical" evidence="6">
    <location>
        <begin position="150"/>
        <end position="172"/>
    </location>
</feature>
<dbReference type="KEGG" id="salf:SMD44_08970"/>
<reference evidence="7 8" key="1">
    <citation type="submission" date="2017-05" db="EMBL/GenBank/DDBJ databases">
        <title>Streptomyces alboflavus Genome sequencing and assembly.</title>
        <authorList>
            <person name="Wang Y."/>
            <person name="Du B."/>
            <person name="Ding Y."/>
            <person name="Liu H."/>
            <person name="Hou Q."/>
            <person name="Liu K."/>
            <person name="Wang C."/>
            <person name="Yao L."/>
        </authorList>
    </citation>
    <scope>NUCLEOTIDE SEQUENCE [LARGE SCALE GENOMIC DNA]</scope>
    <source>
        <strain evidence="7 8">MDJK44</strain>
    </source>
</reference>
<keyword evidence="4 6" id="KW-1133">Transmembrane helix</keyword>
<name>A0A1Z1WSR4_9ACTN</name>
<dbReference type="GO" id="GO:0005886">
    <property type="term" value="C:plasma membrane"/>
    <property type="evidence" value="ECO:0007669"/>
    <property type="project" value="UniProtKB-SubCell"/>
</dbReference>
<dbReference type="AlphaFoldDB" id="A0A1Z1WSR4"/>
<evidence type="ECO:0000313" key="7">
    <source>
        <dbReference type="EMBL" id="ARX89483.1"/>
    </source>
</evidence>
<evidence type="ECO:0000256" key="4">
    <source>
        <dbReference type="ARBA" id="ARBA00022989"/>
    </source>
</evidence>
<keyword evidence="3 6" id="KW-0812">Transmembrane</keyword>
<organism evidence="7 8">
    <name type="scientific">Streptomyces alboflavus</name>
    <dbReference type="NCBI Taxonomy" id="67267"/>
    <lineage>
        <taxon>Bacteria</taxon>
        <taxon>Bacillati</taxon>
        <taxon>Actinomycetota</taxon>
        <taxon>Actinomycetes</taxon>
        <taxon>Kitasatosporales</taxon>
        <taxon>Streptomycetaceae</taxon>
        <taxon>Streptomyces</taxon>
    </lineage>
</organism>
<feature type="transmembrane region" description="Helical" evidence="6">
    <location>
        <begin position="184"/>
        <end position="202"/>
    </location>
</feature>
<dbReference type="RefSeq" id="WP_087887286.1">
    <property type="nucleotide sequence ID" value="NZ_CP021748.1"/>
</dbReference>
<evidence type="ECO:0000313" key="8">
    <source>
        <dbReference type="Proteomes" id="UP000195880"/>
    </source>
</evidence>
<feature type="transmembrane region" description="Helical" evidence="6">
    <location>
        <begin position="40"/>
        <end position="62"/>
    </location>
</feature>
<evidence type="ECO:0000256" key="1">
    <source>
        <dbReference type="ARBA" id="ARBA00004651"/>
    </source>
</evidence>
<protein>
    <submittedName>
        <fullName evidence="7">Amino acid transporter</fullName>
    </submittedName>
</protein>
<proteinExistence type="predicted"/>
<feature type="transmembrane region" description="Helical" evidence="6">
    <location>
        <begin position="68"/>
        <end position="89"/>
    </location>
</feature>
<dbReference type="PANTHER" id="PTHR30086">
    <property type="entry name" value="ARGININE EXPORTER PROTEIN ARGO"/>
    <property type="match status" value="1"/>
</dbReference>
<keyword evidence="8" id="KW-1185">Reference proteome</keyword>
<keyword evidence="5 6" id="KW-0472">Membrane</keyword>
<dbReference type="Proteomes" id="UP000195880">
    <property type="component" value="Chromosome"/>
</dbReference>
<keyword evidence="2" id="KW-1003">Cell membrane</keyword>
<accession>A0A1Z1WSR4</accession>
<sequence>MTPVIEGLALGFAYAAPIGAQNVYVIQSASGGPLRMSVRVALAVTAMDITLALACLYGLGAVLGWLPWLRAAMTVVGCAYLLWIGVNLARSRVEEDVEGTTGRDVTHSYAWSRVAVAAFTLTWLNPQAILDGTLLLGGFRAQLGDGELPLFIIGMATASAMWFHALTALVSSCRSRFGPRVMMWINRVCGAALCALGLRLGLGLL</sequence>
<dbReference type="InterPro" id="IPR001123">
    <property type="entry name" value="LeuE-type"/>
</dbReference>